<protein>
    <submittedName>
        <fullName evidence="4">Uncharacterized protein</fullName>
    </submittedName>
</protein>
<dbReference type="EMBL" id="JAWJWF010000002">
    <property type="protein sequence ID" value="KAK6637712.1"/>
    <property type="molecule type" value="Genomic_DNA"/>
</dbReference>
<dbReference type="Pfam" id="PF01150">
    <property type="entry name" value="GDA1_CD39"/>
    <property type="match status" value="1"/>
</dbReference>
<reference evidence="4 5" key="1">
    <citation type="submission" date="2023-09" db="EMBL/GenBank/DDBJ databases">
        <title>Genomes of two closely related lineages of the louse Polyplax serrata with different host specificities.</title>
        <authorList>
            <person name="Martinu J."/>
            <person name="Tarabai H."/>
            <person name="Stefka J."/>
            <person name="Hypsa V."/>
        </authorList>
    </citation>
    <scope>NUCLEOTIDE SEQUENCE [LARGE SCALE GENOMIC DNA]</scope>
    <source>
        <strain evidence="4">98ZLc_SE</strain>
    </source>
</reference>
<evidence type="ECO:0000313" key="4">
    <source>
        <dbReference type="EMBL" id="KAK6637712.1"/>
    </source>
</evidence>
<evidence type="ECO:0000256" key="2">
    <source>
        <dbReference type="ARBA" id="ARBA00022801"/>
    </source>
</evidence>
<comment type="caution">
    <text evidence="4">The sequence shown here is derived from an EMBL/GenBank/DDBJ whole genome shotgun (WGS) entry which is preliminary data.</text>
</comment>
<keyword evidence="2" id="KW-0378">Hydrolase</keyword>
<keyword evidence="5" id="KW-1185">Reference proteome</keyword>
<dbReference type="Gene3D" id="3.30.420.40">
    <property type="match status" value="1"/>
</dbReference>
<feature type="chain" id="PRO_5045633190" evidence="3">
    <location>
        <begin position="22"/>
        <end position="455"/>
    </location>
</feature>
<dbReference type="Proteomes" id="UP001359485">
    <property type="component" value="Unassembled WGS sequence"/>
</dbReference>
<gene>
    <name evidence="4" type="ORF">RUM44_008134</name>
</gene>
<organism evidence="4 5">
    <name type="scientific">Polyplax serrata</name>
    <name type="common">Common mouse louse</name>
    <dbReference type="NCBI Taxonomy" id="468196"/>
    <lineage>
        <taxon>Eukaryota</taxon>
        <taxon>Metazoa</taxon>
        <taxon>Ecdysozoa</taxon>
        <taxon>Arthropoda</taxon>
        <taxon>Hexapoda</taxon>
        <taxon>Insecta</taxon>
        <taxon>Pterygota</taxon>
        <taxon>Neoptera</taxon>
        <taxon>Paraneoptera</taxon>
        <taxon>Psocodea</taxon>
        <taxon>Troctomorpha</taxon>
        <taxon>Phthiraptera</taxon>
        <taxon>Anoplura</taxon>
        <taxon>Polyplacidae</taxon>
        <taxon>Polyplax</taxon>
    </lineage>
</organism>
<comment type="similarity">
    <text evidence="1">Belongs to the GDA1/CD39 NTPase family.</text>
</comment>
<evidence type="ECO:0000256" key="1">
    <source>
        <dbReference type="ARBA" id="ARBA00009283"/>
    </source>
</evidence>
<dbReference type="InterPro" id="IPR000407">
    <property type="entry name" value="GDA1_CD39_NTPase"/>
</dbReference>
<dbReference type="Gene3D" id="3.30.420.150">
    <property type="entry name" value="Exopolyphosphatase. Domain 2"/>
    <property type="match status" value="1"/>
</dbReference>
<evidence type="ECO:0000256" key="3">
    <source>
        <dbReference type="SAM" id="SignalP"/>
    </source>
</evidence>
<proteinExistence type="inferred from homology"/>
<name>A0ABR1BBK9_POLSC</name>
<keyword evidence="3" id="KW-0732">Signal</keyword>
<sequence length="455" mass="51924">MRQILFIASLGIILQMTPCRASVANIKDAIKSGLGIKEEIYSIVFYIKNTVVKIFPYRFFVAKGDRSIKVSNEKVIKHEVDLSAYVKKSKEFNERLDPMLKSIERVVQKCRWPKTPMVLVAANTERTQVFNEILEMVACRMKCEGFVIRDCDKFILAKSQKAIATWYSFNLLLDRLRKDRKPVATLNLGGSAVSAVFLPTDREKKELKNLTPVTAYSKNYDLYVHSWIHLNWFEVRQKVLEYKLNHALLPGTTVNINSFCMSPLDVVKWTYKGVTYNITGINELPTLSMFTRSPYVRFESCKFVMREVLSGYEKAPSLNCKEIYVSSNLYKIAVAHKLIKPNEETVWDLRQLERLATTKCENMLPGDDFLCMDLTYVLILLQSHFGLCACDEIHIADSIKGITTSWSFGAAFMNLNKKSTLIGGKRVPRCLGLKEVEGQCTRVDSPSLCSTFKSN</sequence>
<dbReference type="PANTHER" id="PTHR11782:SF127">
    <property type="entry name" value="NTPASE, ISOFORM F"/>
    <property type="match status" value="1"/>
</dbReference>
<dbReference type="PANTHER" id="PTHR11782">
    <property type="entry name" value="ADENOSINE/GUANOSINE DIPHOSPHATASE"/>
    <property type="match status" value="1"/>
</dbReference>
<evidence type="ECO:0000313" key="5">
    <source>
        <dbReference type="Proteomes" id="UP001359485"/>
    </source>
</evidence>
<accession>A0ABR1BBK9</accession>
<feature type="signal peptide" evidence="3">
    <location>
        <begin position="1"/>
        <end position="21"/>
    </location>
</feature>